<keyword evidence="5 10" id="KW-0732">Signal</keyword>
<evidence type="ECO:0000256" key="8">
    <source>
        <dbReference type="ARBA" id="ARBA00023295"/>
    </source>
</evidence>
<dbReference type="InterPro" id="IPR009939">
    <property type="entry name" value="Chitosanase_fungal"/>
</dbReference>
<comment type="subcellular location">
    <subcellularLocation>
        <location evidence="2 10">Secreted</location>
    </subcellularLocation>
</comment>
<dbReference type="GO" id="GO:0005576">
    <property type="term" value="C:extracellular region"/>
    <property type="evidence" value="ECO:0007669"/>
    <property type="project" value="UniProtKB-SubCell"/>
</dbReference>
<sequence length="296" mass="31416">MPPPRRQLLAFLLLGLVSGRDIPTNVKNFYDAVVAQGKCNDVLAGGFHSAEGDSGKFSYCGDHVDDYNVIYIQGHNGRLANLDVDCDGIQGSKADDGRCKSSGDTQSITSFQDIVIGYKTGQKDLDANIHPYVVFGNTGTKPNWPTFNPQHYGIRPLSVMAVVCGDKLIYGIWGDENGDDDDEAMVGEASISLATACYGNDMNGDNGHDENDVLYIAFPGKDAVPGAKGASWTAAKYDTFEDSITALGDELIARIGNNGTSSNCSQSSYCGVGGTSQLQMGGPAVLALLMIMAFIL</sequence>
<evidence type="ECO:0000313" key="12">
    <source>
        <dbReference type="Proteomes" id="UP000777438"/>
    </source>
</evidence>
<proteinExistence type="inferred from homology"/>
<comment type="function">
    <text evidence="10">Chitosanase catalyzing the endo-type cleavage of chitosan, the deacylated form of chitin. Chitosanase may be crucial in the degradation of the deacetylated portion of chitin in the fungal cell wall.</text>
</comment>
<accession>A0A9P8WAW7</accession>
<dbReference type="OrthoDB" id="4756206at2759"/>
<evidence type="ECO:0000256" key="7">
    <source>
        <dbReference type="ARBA" id="ARBA00023277"/>
    </source>
</evidence>
<comment type="catalytic activity">
    <reaction evidence="1 10">
        <text>Endohydrolysis of beta-(1-&gt;4)-linkages between D-glucosamine residues in a partly acetylated chitosan.</text>
        <dbReference type="EC" id="3.2.1.132"/>
    </reaction>
</comment>
<dbReference type="PANTHER" id="PTHR42061">
    <property type="entry name" value="ENDO-CHITOSANASE"/>
    <property type="match status" value="1"/>
</dbReference>
<evidence type="ECO:0000256" key="4">
    <source>
        <dbReference type="ARBA" id="ARBA00022525"/>
    </source>
</evidence>
<comment type="similarity">
    <text evidence="3 10">Belongs to the glycosyl hydrolase 75 family.</text>
</comment>
<feature type="chain" id="PRO_5040540026" description="Endo-chitosanase" evidence="10">
    <location>
        <begin position="20"/>
        <end position="296"/>
    </location>
</feature>
<evidence type="ECO:0000256" key="2">
    <source>
        <dbReference type="ARBA" id="ARBA00004613"/>
    </source>
</evidence>
<evidence type="ECO:0000256" key="10">
    <source>
        <dbReference type="RuleBase" id="RU361208"/>
    </source>
</evidence>
<evidence type="ECO:0000256" key="3">
    <source>
        <dbReference type="ARBA" id="ARBA00007799"/>
    </source>
</evidence>
<dbReference type="Proteomes" id="UP000777438">
    <property type="component" value="Unassembled WGS sequence"/>
</dbReference>
<dbReference type="GO" id="GO:0016977">
    <property type="term" value="F:chitosanase activity"/>
    <property type="evidence" value="ECO:0007669"/>
    <property type="project" value="UniProtKB-EC"/>
</dbReference>
<reference evidence="11 12" key="1">
    <citation type="journal article" date="2021" name="Nat. Commun.">
        <title>Genetic determinants of endophytism in the Arabidopsis root mycobiome.</title>
        <authorList>
            <person name="Mesny F."/>
            <person name="Miyauchi S."/>
            <person name="Thiergart T."/>
            <person name="Pickel B."/>
            <person name="Atanasova L."/>
            <person name="Karlsson M."/>
            <person name="Huettel B."/>
            <person name="Barry K.W."/>
            <person name="Haridas S."/>
            <person name="Chen C."/>
            <person name="Bauer D."/>
            <person name="Andreopoulos W."/>
            <person name="Pangilinan J."/>
            <person name="LaButti K."/>
            <person name="Riley R."/>
            <person name="Lipzen A."/>
            <person name="Clum A."/>
            <person name="Drula E."/>
            <person name="Henrissat B."/>
            <person name="Kohler A."/>
            <person name="Grigoriev I.V."/>
            <person name="Martin F.M."/>
            <person name="Hacquard S."/>
        </authorList>
    </citation>
    <scope>NUCLEOTIDE SEQUENCE [LARGE SCALE GENOMIC DNA]</scope>
    <source>
        <strain evidence="11 12">MPI-CAGE-CH-0241</strain>
    </source>
</reference>
<protein>
    <recommendedName>
        <fullName evidence="10">Endo-chitosanase</fullName>
        <ecNumber evidence="10">3.2.1.132</ecNumber>
    </recommendedName>
</protein>
<keyword evidence="4" id="KW-0964">Secreted</keyword>
<dbReference type="EMBL" id="JAGPYM010000007">
    <property type="protein sequence ID" value="KAH6892622.1"/>
    <property type="molecule type" value="Genomic_DNA"/>
</dbReference>
<dbReference type="EC" id="3.2.1.132" evidence="10"/>
<dbReference type="Pfam" id="PF07335">
    <property type="entry name" value="Glyco_hydro_75"/>
    <property type="match status" value="1"/>
</dbReference>
<keyword evidence="9 10" id="KW-0624">Polysaccharide degradation</keyword>
<evidence type="ECO:0000256" key="9">
    <source>
        <dbReference type="ARBA" id="ARBA00023326"/>
    </source>
</evidence>
<evidence type="ECO:0000256" key="1">
    <source>
        <dbReference type="ARBA" id="ARBA00000405"/>
    </source>
</evidence>
<gene>
    <name evidence="11" type="ORF">B0T10DRAFT_295788</name>
</gene>
<keyword evidence="12" id="KW-1185">Reference proteome</keyword>
<evidence type="ECO:0000256" key="5">
    <source>
        <dbReference type="ARBA" id="ARBA00022729"/>
    </source>
</evidence>
<keyword evidence="6 10" id="KW-0378">Hydrolase</keyword>
<dbReference type="GO" id="GO:0000272">
    <property type="term" value="P:polysaccharide catabolic process"/>
    <property type="evidence" value="ECO:0007669"/>
    <property type="project" value="UniProtKB-KW"/>
</dbReference>
<evidence type="ECO:0000313" key="11">
    <source>
        <dbReference type="EMBL" id="KAH6892622.1"/>
    </source>
</evidence>
<organism evidence="11 12">
    <name type="scientific">Thelonectria olida</name>
    <dbReference type="NCBI Taxonomy" id="1576542"/>
    <lineage>
        <taxon>Eukaryota</taxon>
        <taxon>Fungi</taxon>
        <taxon>Dikarya</taxon>
        <taxon>Ascomycota</taxon>
        <taxon>Pezizomycotina</taxon>
        <taxon>Sordariomycetes</taxon>
        <taxon>Hypocreomycetidae</taxon>
        <taxon>Hypocreales</taxon>
        <taxon>Nectriaceae</taxon>
        <taxon>Thelonectria</taxon>
    </lineage>
</organism>
<name>A0A9P8WAW7_9HYPO</name>
<comment type="caution">
    <text evidence="11">The sequence shown here is derived from an EMBL/GenBank/DDBJ whole genome shotgun (WGS) entry which is preliminary data.</text>
</comment>
<evidence type="ECO:0000256" key="6">
    <source>
        <dbReference type="ARBA" id="ARBA00022801"/>
    </source>
</evidence>
<keyword evidence="8 10" id="KW-0326">Glycosidase</keyword>
<keyword evidence="7" id="KW-0119">Carbohydrate metabolism</keyword>
<dbReference type="PANTHER" id="PTHR42061:SF6">
    <property type="entry name" value="ENDO-CHITOSANASE"/>
    <property type="match status" value="1"/>
</dbReference>
<feature type="signal peptide" evidence="10">
    <location>
        <begin position="1"/>
        <end position="19"/>
    </location>
</feature>
<dbReference type="AlphaFoldDB" id="A0A9P8WAW7"/>